<protein>
    <submittedName>
        <fullName evidence="6">2-dehydro-3-deoxyphosphogluconate aldolase/(4S)-4-hydroxy-2-oxoglutarate aldolase</fullName>
    </submittedName>
</protein>
<gene>
    <name evidence="6" type="ORF">FB558_3372</name>
</gene>
<evidence type="ECO:0000313" key="6">
    <source>
        <dbReference type="EMBL" id="TQM10849.1"/>
    </source>
</evidence>
<accession>A0A543DNE0</accession>
<evidence type="ECO:0000256" key="4">
    <source>
        <dbReference type="ARBA" id="ARBA00023239"/>
    </source>
</evidence>
<proteinExistence type="inferred from homology"/>
<name>A0A543DNE0_9PSEU</name>
<reference evidence="6 7" key="1">
    <citation type="submission" date="2019-06" db="EMBL/GenBank/DDBJ databases">
        <title>Sequencing the genomes of 1000 actinobacteria strains.</title>
        <authorList>
            <person name="Klenk H.-P."/>
        </authorList>
    </citation>
    <scope>NUCLEOTIDE SEQUENCE [LARGE SCALE GENOMIC DNA]</scope>
    <source>
        <strain evidence="6 7">DSM 45301</strain>
    </source>
</reference>
<evidence type="ECO:0000256" key="1">
    <source>
        <dbReference type="ARBA" id="ARBA00004761"/>
    </source>
</evidence>
<dbReference type="Gene3D" id="3.20.20.70">
    <property type="entry name" value="Aldolase class I"/>
    <property type="match status" value="1"/>
</dbReference>
<dbReference type="InterPro" id="IPR013785">
    <property type="entry name" value="Aldolase_TIM"/>
</dbReference>
<comment type="subunit">
    <text evidence="3">Homotrimer.</text>
</comment>
<dbReference type="PANTHER" id="PTHR30246:SF1">
    <property type="entry name" value="2-DEHYDRO-3-DEOXY-6-PHOSPHOGALACTONATE ALDOLASE-RELATED"/>
    <property type="match status" value="1"/>
</dbReference>
<dbReference type="InterPro" id="IPR000887">
    <property type="entry name" value="Aldlse_KDPG_KHG"/>
</dbReference>
<dbReference type="SUPFAM" id="SSF51569">
    <property type="entry name" value="Aldolase"/>
    <property type="match status" value="1"/>
</dbReference>
<dbReference type="Pfam" id="PF01081">
    <property type="entry name" value="Aldolase"/>
    <property type="match status" value="1"/>
</dbReference>
<dbReference type="AlphaFoldDB" id="A0A543DNE0"/>
<sequence length="204" mass="20916">MNAADALAAQFVVPVLRCPDIEDAVATATALRDGGLGAVELTMSTPDVFTAVRRLAEDGVTVGVGTITDPDDVHRAADAGARFVVSFRCAPGFVAAARERELLSVPGALTPSEVHAAHAEGAGLIKLFPAGMITPGYLGELAPLVPGAGYVISGGIRLDPDVLATWRTAGARAVAVGRELGTSGEHGADEVRRRAARAVELVRS</sequence>
<evidence type="ECO:0000256" key="3">
    <source>
        <dbReference type="ARBA" id="ARBA00011233"/>
    </source>
</evidence>
<dbReference type="OrthoDB" id="9805177at2"/>
<dbReference type="GO" id="GO:0016829">
    <property type="term" value="F:lyase activity"/>
    <property type="evidence" value="ECO:0007669"/>
    <property type="project" value="UniProtKB-KW"/>
</dbReference>
<comment type="similarity">
    <text evidence="2">Belongs to the KHG/KDPG aldolase family.</text>
</comment>
<evidence type="ECO:0000256" key="2">
    <source>
        <dbReference type="ARBA" id="ARBA00006906"/>
    </source>
</evidence>
<organism evidence="6 7">
    <name type="scientific">Pseudonocardia kunmingensis</name>
    <dbReference type="NCBI Taxonomy" id="630975"/>
    <lineage>
        <taxon>Bacteria</taxon>
        <taxon>Bacillati</taxon>
        <taxon>Actinomycetota</taxon>
        <taxon>Actinomycetes</taxon>
        <taxon>Pseudonocardiales</taxon>
        <taxon>Pseudonocardiaceae</taxon>
        <taxon>Pseudonocardia</taxon>
    </lineage>
</organism>
<dbReference type="PANTHER" id="PTHR30246">
    <property type="entry name" value="2-KETO-3-DEOXY-6-PHOSPHOGLUCONATE ALDOLASE"/>
    <property type="match status" value="1"/>
</dbReference>
<dbReference type="EMBL" id="VFPA01000002">
    <property type="protein sequence ID" value="TQM10849.1"/>
    <property type="molecule type" value="Genomic_DNA"/>
</dbReference>
<evidence type="ECO:0000256" key="5">
    <source>
        <dbReference type="ARBA" id="ARBA00023277"/>
    </source>
</evidence>
<keyword evidence="4" id="KW-0456">Lyase</keyword>
<comment type="pathway">
    <text evidence="1">Carbohydrate acid metabolism.</text>
</comment>
<dbReference type="RefSeq" id="WP_142054534.1">
    <property type="nucleotide sequence ID" value="NZ_VFPA01000002.1"/>
</dbReference>
<evidence type="ECO:0000313" key="7">
    <source>
        <dbReference type="Proteomes" id="UP000315677"/>
    </source>
</evidence>
<comment type="caution">
    <text evidence="6">The sequence shown here is derived from an EMBL/GenBank/DDBJ whole genome shotgun (WGS) entry which is preliminary data.</text>
</comment>
<dbReference type="Proteomes" id="UP000315677">
    <property type="component" value="Unassembled WGS sequence"/>
</dbReference>
<keyword evidence="7" id="KW-1185">Reference proteome</keyword>
<keyword evidence="5" id="KW-0119">Carbohydrate metabolism</keyword>
<dbReference type="CDD" id="cd00452">
    <property type="entry name" value="KDPG_aldolase"/>
    <property type="match status" value="1"/>
</dbReference>